<dbReference type="GO" id="GO:0006310">
    <property type="term" value="P:DNA recombination"/>
    <property type="evidence" value="ECO:0007669"/>
    <property type="project" value="UniProtKB-KW"/>
</dbReference>
<protein>
    <submittedName>
        <fullName evidence="3">Tyrosine-type recombinase/integrase</fullName>
    </submittedName>
</protein>
<comment type="caution">
    <text evidence="3">The sequence shown here is derived from an EMBL/GenBank/DDBJ whole genome shotgun (WGS) entry which is preliminary data.</text>
</comment>
<dbReference type="GO" id="GO:0003677">
    <property type="term" value="F:DNA binding"/>
    <property type="evidence" value="ECO:0007669"/>
    <property type="project" value="InterPro"/>
</dbReference>
<dbReference type="EMBL" id="WTMY01000254">
    <property type="protein sequence ID" value="MWL47721.1"/>
    <property type="molecule type" value="Genomic_DNA"/>
</dbReference>
<dbReference type="InterPro" id="IPR011010">
    <property type="entry name" value="DNA_brk_join_enz"/>
</dbReference>
<evidence type="ECO:0000259" key="2">
    <source>
        <dbReference type="PROSITE" id="PS51898"/>
    </source>
</evidence>
<dbReference type="SUPFAM" id="SSF56349">
    <property type="entry name" value="DNA breaking-rejoining enzymes"/>
    <property type="match status" value="1"/>
</dbReference>
<dbReference type="InterPro" id="IPR002104">
    <property type="entry name" value="Integrase_catalytic"/>
</dbReference>
<evidence type="ECO:0000256" key="1">
    <source>
        <dbReference type="ARBA" id="ARBA00023172"/>
    </source>
</evidence>
<evidence type="ECO:0000313" key="3">
    <source>
        <dbReference type="EMBL" id="MWL47721.1"/>
    </source>
</evidence>
<keyword evidence="1" id="KW-0233">DNA recombination</keyword>
<gene>
    <name evidence="3" type="ORF">GQM04_19805</name>
</gene>
<evidence type="ECO:0000313" key="4">
    <source>
        <dbReference type="Proteomes" id="UP000487258"/>
    </source>
</evidence>
<dbReference type="Proteomes" id="UP000487258">
    <property type="component" value="Unassembled WGS sequence"/>
</dbReference>
<name>A0A400FIQ3_ECOLX</name>
<dbReference type="InterPro" id="IPR013762">
    <property type="entry name" value="Integrase-like_cat_sf"/>
</dbReference>
<feature type="domain" description="Tyr recombinase" evidence="2">
    <location>
        <begin position="177"/>
        <end position="408"/>
    </location>
</feature>
<dbReference type="RefSeq" id="WP_021542288.1">
    <property type="nucleotide sequence ID" value="NZ_BFJP01000145.1"/>
</dbReference>
<reference evidence="3 4" key="1">
    <citation type="submission" date="2019-12" db="EMBL/GenBank/DDBJ databases">
        <title>Enteriobacteria Tanzani isolates_10432.</title>
        <authorList>
            <person name="Subbiah M."/>
            <person name="Call D."/>
        </authorList>
    </citation>
    <scope>NUCLEOTIDE SEQUENCE [LARGE SCALE GENOMIC DNA]</scope>
    <source>
        <strain evidence="3 4">10432wF6</strain>
    </source>
</reference>
<dbReference type="AlphaFoldDB" id="A0A400FIQ3"/>
<dbReference type="Gene3D" id="1.10.443.10">
    <property type="entry name" value="Intergrase catalytic core"/>
    <property type="match status" value="1"/>
</dbReference>
<sequence length="532" mass="60688">MNQLLQQARDNNDSRLNLPDTFFTREGVKVESAGDVWVLPLLYRHSRLDFSRIQSGTLKVVVKSCIIDQATRVSSHAGVQYWSDISAAIFSKQTDYSLVSDLSIDDLELRLIAVMEAAINEARKRHRLWALYRPIQWYIWCAENYPEFGFSEIYAHELEAMEIPGNPKGEAVRQEDPDRGPLHRTLELQLIINTLKQDNSMEYEHLQQKAAIALSIAFGRNPANLTFLKETDLINLTPDSDSPCYILRMPRIKKRQLAPRDDMVDEYLEPDIAKHLVALINASQHKKLVVDADGSVREIERPLFIKPTENSYALESKRWDDAFNMMSTGIANLIRGFIKRHNLISPLTGELMHVTPRRLRYTLATGLAVEGISKRELARILDHTDTQHVQVYFEMAGRIVEHLDKATTKALSNYLNFFKGKVVDSDIEAVNGDRDDKHLIFVDEQNPTVQSDIGVCGESSVCHLDPPYSCYLCPKFQPYRHADHEQVLDCLLASRTERLEKYENARLGIQLDEVISAVAQVVKICEEGQENV</sequence>
<dbReference type="PROSITE" id="PS51898">
    <property type="entry name" value="TYR_RECOMBINASE"/>
    <property type="match status" value="1"/>
</dbReference>
<organism evidence="3 4">
    <name type="scientific">Escherichia coli</name>
    <dbReference type="NCBI Taxonomy" id="562"/>
    <lineage>
        <taxon>Bacteria</taxon>
        <taxon>Pseudomonadati</taxon>
        <taxon>Pseudomonadota</taxon>
        <taxon>Gammaproteobacteria</taxon>
        <taxon>Enterobacterales</taxon>
        <taxon>Enterobacteriaceae</taxon>
        <taxon>Escherichia</taxon>
    </lineage>
</organism>
<dbReference type="GO" id="GO:0015074">
    <property type="term" value="P:DNA integration"/>
    <property type="evidence" value="ECO:0007669"/>
    <property type="project" value="InterPro"/>
</dbReference>
<proteinExistence type="predicted"/>
<accession>A0A400FIQ3</accession>